<gene>
    <name evidence="1" type="ORF">FJTKL_07195</name>
</gene>
<name>A0ABR4DPD6_9PEZI</name>
<dbReference type="Proteomes" id="UP001600888">
    <property type="component" value="Unassembled WGS sequence"/>
</dbReference>
<sequence length="252" mass="28528">MLSQKRPRGIVRTHVIPFEDHAGQPALTVLKSSSPLPFLYSFSFYFTHPDASRDTSHAAGLYETLTRGSIYDSNDVEFRLDLYFLPNASQDDCIAHYRAEKDARGTYQAQVDAVASGDAQPPSAGDDGGSRLPGLVASYAYDKSRFPYHGLLLILDAADWREGDELLTHVEFDPLSREDYERYCKDPGDPREPDVLPETQVHPEALTEDSPGHGRELPRPHFGVRALEKTLWERVPMQEAWQEARHRGWTTW</sequence>
<evidence type="ECO:0000313" key="1">
    <source>
        <dbReference type="EMBL" id="KAL2272221.1"/>
    </source>
</evidence>
<evidence type="ECO:0000313" key="2">
    <source>
        <dbReference type="Proteomes" id="UP001600888"/>
    </source>
</evidence>
<proteinExistence type="predicted"/>
<accession>A0ABR4DPD6</accession>
<dbReference type="EMBL" id="JBAWTH010000268">
    <property type="protein sequence ID" value="KAL2272222.1"/>
    <property type="molecule type" value="Genomic_DNA"/>
</dbReference>
<organism evidence="1 2">
    <name type="scientific">Diaporthe vaccinii</name>
    <dbReference type="NCBI Taxonomy" id="105482"/>
    <lineage>
        <taxon>Eukaryota</taxon>
        <taxon>Fungi</taxon>
        <taxon>Dikarya</taxon>
        <taxon>Ascomycota</taxon>
        <taxon>Pezizomycotina</taxon>
        <taxon>Sordariomycetes</taxon>
        <taxon>Sordariomycetidae</taxon>
        <taxon>Diaporthales</taxon>
        <taxon>Diaporthaceae</taxon>
        <taxon>Diaporthe</taxon>
        <taxon>Diaporthe eres species complex</taxon>
    </lineage>
</organism>
<dbReference type="EMBL" id="JBAWTH010000268">
    <property type="protein sequence ID" value="KAL2272221.1"/>
    <property type="molecule type" value="Genomic_DNA"/>
</dbReference>
<comment type="caution">
    <text evidence="1">The sequence shown here is derived from an EMBL/GenBank/DDBJ whole genome shotgun (WGS) entry which is preliminary data.</text>
</comment>
<keyword evidence="2" id="KW-1185">Reference proteome</keyword>
<reference evidence="1 2" key="1">
    <citation type="submission" date="2024-03" db="EMBL/GenBank/DDBJ databases">
        <title>A high-quality draft genome sequence of Diaporthe vaccinii, a causative agent of upright dieback and viscid rot disease in cranberry plants.</title>
        <authorList>
            <person name="Sarrasin M."/>
            <person name="Lang B.F."/>
            <person name="Burger G."/>
        </authorList>
    </citation>
    <scope>NUCLEOTIDE SEQUENCE [LARGE SCALE GENOMIC DNA]</scope>
    <source>
        <strain evidence="1 2">IS7</strain>
    </source>
</reference>
<protein>
    <submittedName>
        <fullName evidence="1">Uncharacterized protein</fullName>
    </submittedName>
</protein>